<keyword evidence="6 10" id="KW-0460">Magnesium</keyword>
<comment type="subunit">
    <text evidence="2 10">Homodimer.</text>
</comment>
<dbReference type="GO" id="GO:0046872">
    <property type="term" value="F:metal ion binding"/>
    <property type="evidence" value="ECO:0007669"/>
    <property type="project" value="UniProtKB-KW"/>
</dbReference>
<dbReference type="NCBIfam" id="NF011397">
    <property type="entry name" value="PRK14822.1"/>
    <property type="match status" value="1"/>
</dbReference>
<comment type="caution">
    <text evidence="10">Lacks conserved residue(s) required for the propagation of feature annotation.</text>
</comment>
<feature type="binding site" evidence="10">
    <location>
        <position position="70"/>
    </location>
    <ligand>
        <name>Mg(2+)</name>
        <dbReference type="ChEBI" id="CHEBI:18420"/>
    </ligand>
</feature>
<proteinExistence type="inferred from homology"/>
<evidence type="ECO:0000256" key="5">
    <source>
        <dbReference type="ARBA" id="ARBA00022801"/>
    </source>
</evidence>
<dbReference type="GO" id="GO:0035870">
    <property type="term" value="F:dITP diphosphatase activity"/>
    <property type="evidence" value="ECO:0007669"/>
    <property type="project" value="UniProtKB-UniRule"/>
</dbReference>
<dbReference type="OrthoDB" id="9807456at2"/>
<dbReference type="AlphaFoldDB" id="A0A1H8Q5S7"/>
<sequence>MKEIVIASYNKGKVAEFKKALAHLPVTVLSLADFDRIPEAVETGSTFAENAVLKARHYQEYTKKACLADDSGLAVAALNGAPGVLSARYAGEQASDTQNNEKLLAAMQRITDRQARFCCVLAFLDTDDTLLTTEGYCEGVLLQAPRGTGGFGYDPLFFIPALNKSMAEISLEEKNKISHRGMAVRHMVDKMAGYMS</sequence>
<evidence type="ECO:0000313" key="12">
    <source>
        <dbReference type="EMBL" id="SEO49612.1"/>
    </source>
</evidence>
<dbReference type="HAMAP" id="MF_01405">
    <property type="entry name" value="Non_canon_purine_NTPase"/>
    <property type="match status" value="1"/>
</dbReference>
<evidence type="ECO:0000256" key="6">
    <source>
        <dbReference type="ARBA" id="ARBA00022842"/>
    </source>
</evidence>
<feature type="binding site" evidence="10">
    <location>
        <position position="174"/>
    </location>
    <ligand>
        <name>substrate</name>
    </ligand>
</feature>
<protein>
    <recommendedName>
        <fullName evidence="10">dITP/XTP pyrophosphatase</fullName>
        <ecNumber evidence="10">3.6.1.66</ecNumber>
    </recommendedName>
    <alternativeName>
        <fullName evidence="10">Non-canonical purine NTP pyrophosphatase</fullName>
    </alternativeName>
    <alternativeName>
        <fullName evidence="10">Non-standard purine NTP pyrophosphatase</fullName>
    </alternativeName>
    <alternativeName>
        <fullName evidence="10">Nucleoside-triphosphate diphosphatase</fullName>
    </alternativeName>
    <alternativeName>
        <fullName evidence="10">Nucleoside-triphosphate pyrophosphatase</fullName>
        <shortName evidence="10">NTPase</shortName>
    </alternativeName>
</protein>
<evidence type="ECO:0000256" key="7">
    <source>
        <dbReference type="ARBA" id="ARBA00023080"/>
    </source>
</evidence>
<dbReference type="Gene3D" id="3.90.950.10">
    <property type="match status" value="1"/>
</dbReference>
<evidence type="ECO:0000256" key="10">
    <source>
        <dbReference type="HAMAP-Rule" id="MF_01405"/>
    </source>
</evidence>
<comment type="similarity">
    <text evidence="1 10 11">Belongs to the HAM1 NTPase family.</text>
</comment>
<feature type="active site" description="Proton acceptor" evidence="10">
    <location>
        <position position="70"/>
    </location>
</feature>
<dbReference type="GO" id="GO:0009146">
    <property type="term" value="P:purine nucleoside triphosphate catabolic process"/>
    <property type="evidence" value="ECO:0007669"/>
    <property type="project" value="UniProtKB-UniRule"/>
</dbReference>
<dbReference type="PANTHER" id="PTHR11067:SF9">
    <property type="entry name" value="INOSINE TRIPHOSPHATE PYROPHOSPHATASE"/>
    <property type="match status" value="1"/>
</dbReference>
<comment type="catalytic activity">
    <reaction evidence="9 10">
        <text>XTP + H2O = XMP + diphosphate + H(+)</text>
        <dbReference type="Rhea" id="RHEA:28610"/>
        <dbReference type="ChEBI" id="CHEBI:15377"/>
        <dbReference type="ChEBI" id="CHEBI:15378"/>
        <dbReference type="ChEBI" id="CHEBI:33019"/>
        <dbReference type="ChEBI" id="CHEBI:57464"/>
        <dbReference type="ChEBI" id="CHEBI:61314"/>
        <dbReference type="EC" id="3.6.1.66"/>
    </reaction>
</comment>
<dbReference type="CDD" id="cd00515">
    <property type="entry name" value="HAM1"/>
    <property type="match status" value="1"/>
</dbReference>
<dbReference type="GO" id="GO:0036222">
    <property type="term" value="F:XTP diphosphatase activity"/>
    <property type="evidence" value="ECO:0007669"/>
    <property type="project" value="UniProtKB-UniRule"/>
</dbReference>
<evidence type="ECO:0000256" key="1">
    <source>
        <dbReference type="ARBA" id="ARBA00008023"/>
    </source>
</evidence>
<dbReference type="GO" id="GO:0009117">
    <property type="term" value="P:nucleotide metabolic process"/>
    <property type="evidence" value="ECO:0007669"/>
    <property type="project" value="UniProtKB-KW"/>
</dbReference>
<feature type="binding site" evidence="10">
    <location>
        <begin position="179"/>
        <end position="180"/>
    </location>
    <ligand>
        <name>substrate</name>
    </ligand>
</feature>
<comment type="catalytic activity">
    <reaction evidence="8 10">
        <text>dITP + H2O = dIMP + diphosphate + H(+)</text>
        <dbReference type="Rhea" id="RHEA:28342"/>
        <dbReference type="ChEBI" id="CHEBI:15377"/>
        <dbReference type="ChEBI" id="CHEBI:15378"/>
        <dbReference type="ChEBI" id="CHEBI:33019"/>
        <dbReference type="ChEBI" id="CHEBI:61194"/>
        <dbReference type="ChEBI" id="CHEBI:61382"/>
        <dbReference type="EC" id="3.6.1.66"/>
    </reaction>
</comment>
<keyword evidence="7 10" id="KW-0546">Nucleotide metabolism</keyword>
<keyword evidence="5 10" id="KW-0378">Hydrolase</keyword>
<comment type="cofactor">
    <cofactor evidence="10">
        <name>Mg(2+)</name>
        <dbReference type="ChEBI" id="CHEBI:18420"/>
    </cofactor>
    <text evidence="10">Binds 1 Mg(2+) ion per subunit.</text>
</comment>
<dbReference type="PANTHER" id="PTHR11067">
    <property type="entry name" value="INOSINE TRIPHOSPHATE PYROPHOSPHATASE/HAM1 PROTEIN"/>
    <property type="match status" value="1"/>
</dbReference>
<keyword evidence="13" id="KW-1185">Reference proteome</keyword>
<feature type="binding site" evidence="10">
    <location>
        <position position="71"/>
    </location>
    <ligand>
        <name>substrate</name>
    </ligand>
</feature>
<dbReference type="GO" id="GO:0036220">
    <property type="term" value="F:ITP diphosphatase activity"/>
    <property type="evidence" value="ECO:0007669"/>
    <property type="project" value="UniProtKB-UniRule"/>
</dbReference>
<organism evidence="12 13">
    <name type="scientific">Propionispora vibrioides</name>
    <dbReference type="NCBI Taxonomy" id="112903"/>
    <lineage>
        <taxon>Bacteria</taxon>
        <taxon>Bacillati</taxon>
        <taxon>Bacillota</taxon>
        <taxon>Negativicutes</taxon>
        <taxon>Selenomonadales</taxon>
        <taxon>Sporomusaceae</taxon>
        <taxon>Propionispora</taxon>
    </lineage>
</organism>
<name>A0A1H8Q5S7_9FIRM</name>
<feature type="binding site" evidence="10">
    <location>
        <begin position="8"/>
        <end position="13"/>
    </location>
    <ligand>
        <name>substrate</name>
    </ligand>
</feature>
<dbReference type="NCBIfam" id="TIGR00042">
    <property type="entry name" value="RdgB/HAM1 family non-canonical purine NTP pyrophosphatase"/>
    <property type="match status" value="1"/>
</dbReference>
<dbReference type="EC" id="3.6.1.66" evidence="10"/>
<feature type="binding site" evidence="10">
    <location>
        <begin position="151"/>
        <end position="154"/>
    </location>
    <ligand>
        <name>substrate</name>
    </ligand>
</feature>
<dbReference type="GO" id="GO:0005829">
    <property type="term" value="C:cytosol"/>
    <property type="evidence" value="ECO:0007669"/>
    <property type="project" value="TreeGrafter"/>
</dbReference>
<dbReference type="InterPro" id="IPR020922">
    <property type="entry name" value="dITP/XTP_pyrophosphatase"/>
</dbReference>
<comment type="function">
    <text evidence="10">Pyrophosphatase that catalyzes the hydrolysis of nucleoside triphosphates to their monophosphate derivatives, with a high preference for the non-canonical purine nucleotides XTP (xanthosine triphosphate), dITP (deoxyinosine triphosphate) and ITP. Seems to function as a house-cleaning enzyme that removes non-canonical purine nucleotides from the nucleotide pool, thus preventing their incorporation into DNA/RNA and avoiding chromosomal lesions.</text>
</comment>
<evidence type="ECO:0000256" key="9">
    <source>
        <dbReference type="ARBA" id="ARBA00052017"/>
    </source>
</evidence>
<dbReference type="RefSeq" id="WP_091743905.1">
    <property type="nucleotide sequence ID" value="NZ_FODY01000002.1"/>
</dbReference>
<dbReference type="GO" id="GO:0000166">
    <property type="term" value="F:nucleotide binding"/>
    <property type="evidence" value="ECO:0007669"/>
    <property type="project" value="UniProtKB-KW"/>
</dbReference>
<evidence type="ECO:0000256" key="11">
    <source>
        <dbReference type="RuleBase" id="RU003781"/>
    </source>
</evidence>
<keyword evidence="4 10" id="KW-0547">Nucleotide-binding</keyword>
<accession>A0A1H8Q5S7</accession>
<evidence type="ECO:0000256" key="2">
    <source>
        <dbReference type="ARBA" id="ARBA00011738"/>
    </source>
</evidence>
<evidence type="ECO:0000256" key="8">
    <source>
        <dbReference type="ARBA" id="ARBA00051875"/>
    </source>
</evidence>
<dbReference type="Proteomes" id="UP000198847">
    <property type="component" value="Unassembled WGS sequence"/>
</dbReference>
<evidence type="ECO:0000256" key="3">
    <source>
        <dbReference type="ARBA" id="ARBA00022723"/>
    </source>
</evidence>
<dbReference type="EMBL" id="FODY01000002">
    <property type="protein sequence ID" value="SEO49612.1"/>
    <property type="molecule type" value="Genomic_DNA"/>
</dbReference>
<keyword evidence="3 10" id="KW-0479">Metal-binding</keyword>
<dbReference type="Pfam" id="PF01725">
    <property type="entry name" value="Ham1p_like"/>
    <property type="match status" value="1"/>
</dbReference>
<dbReference type="InterPro" id="IPR029001">
    <property type="entry name" value="ITPase-like_fam"/>
</dbReference>
<evidence type="ECO:0000256" key="4">
    <source>
        <dbReference type="ARBA" id="ARBA00022741"/>
    </source>
</evidence>
<gene>
    <name evidence="12" type="ORF">SAMN04490178_102199</name>
</gene>
<comment type="catalytic activity">
    <reaction evidence="10">
        <text>ITP + H2O = IMP + diphosphate + H(+)</text>
        <dbReference type="Rhea" id="RHEA:29399"/>
        <dbReference type="ChEBI" id="CHEBI:15377"/>
        <dbReference type="ChEBI" id="CHEBI:15378"/>
        <dbReference type="ChEBI" id="CHEBI:33019"/>
        <dbReference type="ChEBI" id="CHEBI:58053"/>
        <dbReference type="ChEBI" id="CHEBI:61402"/>
        <dbReference type="EC" id="3.6.1.66"/>
    </reaction>
</comment>
<dbReference type="GO" id="GO:0017111">
    <property type="term" value="F:ribonucleoside triphosphate phosphatase activity"/>
    <property type="evidence" value="ECO:0007669"/>
    <property type="project" value="InterPro"/>
</dbReference>
<reference evidence="12 13" key="1">
    <citation type="submission" date="2016-10" db="EMBL/GenBank/DDBJ databases">
        <authorList>
            <person name="de Groot N.N."/>
        </authorList>
    </citation>
    <scope>NUCLEOTIDE SEQUENCE [LARGE SCALE GENOMIC DNA]</scope>
    <source>
        <strain evidence="12 13">DSM 13305</strain>
    </source>
</reference>
<dbReference type="InterPro" id="IPR002637">
    <property type="entry name" value="RdgB/HAM1"/>
</dbReference>
<dbReference type="STRING" id="112903.SAMN04490178_102199"/>
<dbReference type="SUPFAM" id="SSF52972">
    <property type="entry name" value="ITPase-like"/>
    <property type="match status" value="1"/>
</dbReference>
<evidence type="ECO:0000313" key="13">
    <source>
        <dbReference type="Proteomes" id="UP000198847"/>
    </source>
</evidence>
<dbReference type="FunFam" id="3.90.950.10:FF:000001">
    <property type="entry name" value="dITP/XTP pyrophosphatase"/>
    <property type="match status" value="1"/>
</dbReference>